<proteinExistence type="predicted"/>
<dbReference type="Proteomes" id="UP000824540">
    <property type="component" value="Unassembled WGS sequence"/>
</dbReference>
<name>A0A8T2NYE1_9TELE</name>
<evidence type="ECO:0000313" key="3">
    <source>
        <dbReference type="Proteomes" id="UP000824540"/>
    </source>
</evidence>
<evidence type="ECO:0000313" key="2">
    <source>
        <dbReference type="EMBL" id="KAG9345365.1"/>
    </source>
</evidence>
<gene>
    <name evidence="2" type="ORF">JZ751_009912</name>
</gene>
<evidence type="ECO:0000256" key="1">
    <source>
        <dbReference type="SAM" id="Coils"/>
    </source>
</evidence>
<reference evidence="2" key="1">
    <citation type="thesis" date="2021" institute="BYU ScholarsArchive" country="Provo, UT, USA">
        <title>Applications of and Algorithms for Genome Assembly and Genomic Analyses with an Emphasis on Marine Teleosts.</title>
        <authorList>
            <person name="Pickett B.D."/>
        </authorList>
    </citation>
    <scope>NUCLEOTIDE SEQUENCE</scope>
    <source>
        <strain evidence="2">HI-2016</strain>
    </source>
</reference>
<protein>
    <submittedName>
        <fullName evidence="2">Uncharacterized protein</fullName>
    </submittedName>
</protein>
<dbReference type="EMBL" id="JAFBMS010000018">
    <property type="protein sequence ID" value="KAG9345365.1"/>
    <property type="molecule type" value="Genomic_DNA"/>
</dbReference>
<dbReference type="OrthoDB" id="8906012at2759"/>
<accession>A0A8T2NYE1</accession>
<keyword evidence="3" id="KW-1185">Reference proteome</keyword>
<dbReference type="AlphaFoldDB" id="A0A8T2NYE1"/>
<sequence>MKVAALVIATSILTSVSLAVFIYMKKADEVSINKKAAFMDIKVRVTRDVLGEYQSDAEKLQKNLEAGTKEVEALNTALKAAETEAKEKKTELDNCQGNMVNIDGYRRRNTEKHTSG</sequence>
<comment type="caution">
    <text evidence="2">The sequence shown here is derived from an EMBL/GenBank/DDBJ whole genome shotgun (WGS) entry which is preliminary data.</text>
</comment>
<keyword evidence="1" id="KW-0175">Coiled coil</keyword>
<feature type="coiled-coil region" evidence="1">
    <location>
        <begin position="50"/>
        <end position="98"/>
    </location>
</feature>
<organism evidence="2 3">
    <name type="scientific">Albula glossodonta</name>
    <name type="common">roundjaw bonefish</name>
    <dbReference type="NCBI Taxonomy" id="121402"/>
    <lineage>
        <taxon>Eukaryota</taxon>
        <taxon>Metazoa</taxon>
        <taxon>Chordata</taxon>
        <taxon>Craniata</taxon>
        <taxon>Vertebrata</taxon>
        <taxon>Euteleostomi</taxon>
        <taxon>Actinopterygii</taxon>
        <taxon>Neopterygii</taxon>
        <taxon>Teleostei</taxon>
        <taxon>Albuliformes</taxon>
        <taxon>Albulidae</taxon>
        <taxon>Albula</taxon>
    </lineage>
</organism>